<feature type="transmembrane region" description="Helical" evidence="8">
    <location>
        <begin position="231"/>
        <end position="251"/>
    </location>
</feature>
<feature type="transmembrane region" description="Helical" evidence="8">
    <location>
        <begin position="30"/>
        <end position="52"/>
    </location>
</feature>
<proteinExistence type="inferred from homology"/>
<protein>
    <submittedName>
        <fullName evidence="10">ABC transporter</fullName>
    </submittedName>
</protein>
<evidence type="ECO:0000256" key="2">
    <source>
        <dbReference type="ARBA" id="ARBA00007783"/>
    </source>
</evidence>
<feature type="transmembrane region" description="Helical" evidence="8">
    <location>
        <begin position="143"/>
        <end position="167"/>
    </location>
</feature>
<evidence type="ECO:0000256" key="3">
    <source>
        <dbReference type="ARBA" id="ARBA00022448"/>
    </source>
</evidence>
<keyword evidence="4" id="KW-1003">Cell membrane</keyword>
<dbReference type="PANTHER" id="PTHR30413">
    <property type="entry name" value="INNER MEMBRANE TRANSPORT PERMEASE"/>
    <property type="match status" value="1"/>
</dbReference>
<keyword evidence="7 8" id="KW-0472">Membrane</keyword>
<evidence type="ECO:0000313" key="10">
    <source>
        <dbReference type="EMBL" id="THG36530.1"/>
    </source>
</evidence>
<evidence type="ECO:0000313" key="11">
    <source>
        <dbReference type="Proteomes" id="UP000308978"/>
    </source>
</evidence>
<reference evidence="10 11" key="1">
    <citation type="submission" date="2019-04" db="EMBL/GenBank/DDBJ databases">
        <title>Microbes associate with the intestines of laboratory mice.</title>
        <authorList>
            <person name="Navarre W."/>
            <person name="Wong E."/>
            <person name="Huang K.C."/>
            <person name="Tropini C."/>
            <person name="Ng K."/>
            <person name="Yu B."/>
        </authorList>
    </citation>
    <scope>NUCLEOTIDE SEQUENCE [LARGE SCALE GENOMIC DNA]</scope>
    <source>
        <strain evidence="10 11">NM80_B27</strain>
    </source>
</reference>
<dbReference type="PANTHER" id="PTHR30413:SF10">
    <property type="entry name" value="CAPSULE POLYSACCHARIDE EXPORT INNER-MEMBRANE PROTEIN CTRC"/>
    <property type="match status" value="1"/>
</dbReference>
<feature type="domain" description="ABC-2 type transporter transmembrane" evidence="9">
    <location>
        <begin position="10"/>
        <end position="217"/>
    </location>
</feature>
<dbReference type="InterPro" id="IPR013525">
    <property type="entry name" value="ABC2_TM"/>
</dbReference>
<feature type="transmembrane region" description="Helical" evidence="8">
    <location>
        <begin position="199"/>
        <end position="219"/>
    </location>
</feature>
<keyword evidence="6 8" id="KW-1133">Transmembrane helix</keyword>
<sequence length="262" mass="30108">MRSQWERREQIFNLALFDLKKQARGAVLGWFWFFAKPMVYILVFWFALQIGLKTGSSSVHGAPYILWLMAGLIPWFYMQSMLGVGTHVFTRFSYLVNKIKFPIAGIPTIYAISIFLVHCGLVLFLLVAYFACGQPLDVHLLQIPLGMVLMFVFFYLFSLTTSLLSAISKDFQNLMATLSTPLFWLSGIIFNVFDLGIGWLETILMFNPITFIATIYRCAIYDRTWIWEQPMAVVGFVVVFALTLVLMIVVYRRTAEEVPDVL</sequence>
<comment type="caution">
    <text evidence="10">The sequence shown here is derived from an EMBL/GenBank/DDBJ whole genome shotgun (WGS) entry which is preliminary data.</text>
</comment>
<accession>A0A4S4FZH1</accession>
<dbReference type="GO" id="GO:0005886">
    <property type="term" value="C:plasma membrane"/>
    <property type="evidence" value="ECO:0007669"/>
    <property type="project" value="UniProtKB-SubCell"/>
</dbReference>
<organism evidence="10 11">
    <name type="scientific">Adlercreutzia caecimuris</name>
    <dbReference type="NCBI Taxonomy" id="671266"/>
    <lineage>
        <taxon>Bacteria</taxon>
        <taxon>Bacillati</taxon>
        <taxon>Actinomycetota</taxon>
        <taxon>Coriobacteriia</taxon>
        <taxon>Eggerthellales</taxon>
        <taxon>Eggerthellaceae</taxon>
        <taxon>Adlercreutzia</taxon>
    </lineage>
</organism>
<dbReference type="Pfam" id="PF01061">
    <property type="entry name" value="ABC2_membrane"/>
    <property type="match status" value="1"/>
</dbReference>
<comment type="similarity">
    <text evidence="2">Belongs to the ABC-2 integral membrane protein family.</text>
</comment>
<dbReference type="GO" id="GO:0140359">
    <property type="term" value="F:ABC-type transporter activity"/>
    <property type="evidence" value="ECO:0007669"/>
    <property type="project" value="InterPro"/>
</dbReference>
<evidence type="ECO:0000256" key="8">
    <source>
        <dbReference type="SAM" id="Phobius"/>
    </source>
</evidence>
<keyword evidence="5 8" id="KW-0812">Transmembrane</keyword>
<dbReference type="Proteomes" id="UP000308978">
    <property type="component" value="Unassembled WGS sequence"/>
</dbReference>
<dbReference type="AlphaFoldDB" id="A0A4S4FZH1"/>
<dbReference type="GO" id="GO:0015920">
    <property type="term" value="P:lipopolysaccharide transport"/>
    <property type="evidence" value="ECO:0007669"/>
    <property type="project" value="TreeGrafter"/>
</dbReference>
<gene>
    <name evidence="10" type="ORF">E5986_09795</name>
</gene>
<evidence type="ECO:0000259" key="9">
    <source>
        <dbReference type="Pfam" id="PF01061"/>
    </source>
</evidence>
<evidence type="ECO:0000256" key="1">
    <source>
        <dbReference type="ARBA" id="ARBA00004651"/>
    </source>
</evidence>
<evidence type="ECO:0000256" key="6">
    <source>
        <dbReference type="ARBA" id="ARBA00022989"/>
    </source>
</evidence>
<evidence type="ECO:0000256" key="7">
    <source>
        <dbReference type="ARBA" id="ARBA00023136"/>
    </source>
</evidence>
<evidence type="ECO:0000256" key="4">
    <source>
        <dbReference type="ARBA" id="ARBA00022475"/>
    </source>
</evidence>
<dbReference type="EMBL" id="SSTJ01000015">
    <property type="protein sequence ID" value="THG36530.1"/>
    <property type="molecule type" value="Genomic_DNA"/>
</dbReference>
<evidence type="ECO:0000256" key="5">
    <source>
        <dbReference type="ARBA" id="ARBA00022692"/>
    </source>
</evidence>
<keyword evidence="3" id="KW-0813">Transport</keyword>
<name>A0A4S4FZH1_9ACTN</name>
<feature type="transmembrane region" description="Helical" evidence="8">
    <location>
        <begin position="174"/>
        <end position="193"/>
    </location>
</feature>
<feature type="transmembrane region" description="Helical" evidence="8">
    <location>
        <begin position="109"/>
        <end position="131"/>
    </location>
</feature>
<feature type="transmembrane region" description="Helical" evidence="8">
    <location>
        <begin position="64"/>
        <end position="89"/>
    </location>
</feature>
<comment type="subcellular location">
    <subcellularLocation>
        <location evidence="1">Cell membrane</location>
        <topology evidence="1">Multi-pass membrane protein</topology>
    </subcellularLocation>
</comment>